<gene>
    <name evidence="1" type="ORF">LCGC14_1418590</name>
</gene>
<dbReference type="EMBL" id="LAZR01009434">
    <property type="protein sequence ID" value="KKM72629.1"/>
    <property type="molecule type" value="Genomic_DNA"/>
</dbReference>
<protein>
    <submittedName>
        <fullName evidence="1">Uncharacterized protein</fullName>
    </submittedName>
</protein>
<sequence>MGYKDYLNQGVYIRFTTDKGVREIIGKLVEYDSPMLFVSSKGRLIPVNKNDILKFREAYGEVKS</sequence>
<name>A0A0F9JRV9_9ZZZZ</name>
<accession>A0A0F9JRV9</accession>
<proteinExistence type="predicted"/>
<organism evidence="1">
    <name type="scientific">marine sediment metagenome</name>
    <dbReference type="NCBI Taxonomy" id="412755"/>
    <lineage>
        <taxon>unclassified sequences</taxon>
        <taxon>metagenomes</taxon>
        <taxon>ecological metagenomes</taxon>
    </lineage>
</organism>
<reference evidence="1" key="1">
    <citation type="journal article" date="2015" name="Nature">
        <title>Complex archaea that bridge the gap between prokaryotes and eukaryotes.</title>
        <authorList>
            <person name="Spang A."/>
            <person name="Saw J.H."/>
            <person name="Jorgensen S.L."/>
            <person name="Zaremba-Niedzwiedzka K."/>
            <person name="Martijn J."/>
            <person name="Lind A.E."/>
            <person name="van Eijk R."/>
            <person name="Schleper C."/>
            <person name="Guy L."/>
            <person name="Ettema T.J."/>
        </authorList>
    </citation>
    <scope>NUCLEOTIDE SEQUENCE</scope>
</reference>
<evidence type="ECO:0000313" key="1">
    <source>
        <dbReference type="EMBL" id="KKM72629.1"/>
    </source>
</evidence>
<comment type="caution">
    <text evidence="1">The sequence shown here is derived from an EMBL/GenBank/DDBJ whole genome shotgun (WGS) entry which is preliminary data.</text>
</comment>
<dbReference type="AlphaFoldDB" id="A0A0F9JRV9"/>